<dbReference type="Proteomes" id="UP000249518">
    <property type="component" value="Unassembled WGS sequence"/>
</dbReference>
<dbReference type="RefSeq" id="WP_112085897.1">
    <property type="nucleotide sequence ID" value="NZ_QLSV01000006.1"/>
</dbReference>
<accession>A0A328WPK6</accession>
<dbReference type="Pfam" id="PF09697">
    <property type="entry name" value="Porph_ging"/>
    <property type="match status" value="1"/>
</dbReference>
<keyword evidence="2" id="KW-1185">Reference proteome</keyword>
<organism evidence="1 2">
    <name type="scientific">Flavobacterium lacus</name>
    <dbReference type="NCBI Taxonomy" id="1353778"/>
    <lineage>
        <taxon>Bacteria</taxon>
        <taxon>Pseudomonadati</taxon>
        <taxon>Bacteroidota</taxon>
        <taxon>Flavobacteriia</taxon>
        <taxon>Flavobacteriales</taxon>
        <taxon>Flavobacteriaceae</taxon>
        <taxon>Flavobacterium</taxon>
    </lineage>
</organism>
<dbReference type="InterPro" id="IPR005901">
    <property type="entry name" value="GLPGLI"/>
</dbReference>
<dbReference type="OrthoDB" id="1429333at2"/>
<comment type="caution">
    <text evidence="1">The sequence shown here is derived from an EMBL/GenBank/DDBJ whole genome shotgun (WGS) entry which is preliminary data.</text>
</comment>
<proteinExistence type="predicted"/>
<dbReference type="NCBIfam" id="TIGR01200">
    <property type="entry name" value="GLPGLI"/>
    <property type="match status" value="1"/>
</dbReference>
<gene>
    <name evidence="1" type="ORF">B0I10_10664</name>
</gene>
<evidence type="ECO:0000313" key="2">
    <source>
        <dbReference type="Proteomes" id="UP000249518"/>
    </source>
</evidence>
<name>A0A328WPK6_9FLAO</name>
<protein>
    <submittedName>
        <fullName evidence="1">GLPGLI family protein</fullName>
    </submittedName>
</protein>
<dbReference type="AlphaFoldDB" id="A0A328WPK6"/>
<reference evidence="1 2" key="1">
    <citation type="submission" date="2018-06" db="EMBL/GenBank/DDBJ databases">
        <title>Genomic Encyclopedia of Type Strains, Phase III (KMG-III): the genomes of soil and plant-associated and newly described type strains.</title>
        <authorList>
            <person name="Whitman W."/>
        </authorList>
    </citation>
    <scope>NUCLEOTIDE SEQUENCE [LARGE SCALE GENOMIC DNA]</scope>
    <source>
        <strain evidence="1 2">CGMCC 1.12504</strain>
    </source>
</reference>
<sequence>MNYYYIVLVSIFSLSNVFSQSKSGFVEYKVVFGSDEILETLDKKMVEEFKNETEAEQYLLEFNEKEYVFYLKDKMTIDSKKSSKKTFYYKEKDSLYSIRPVEDDTFGKFMVKEQKNTNWELHNETKMIGEFLCYKATSYYIADRGAYGVFKFPIIAWYTPQIPLSYGPLTYGGLPGMILELQERNITYGATIIKFTSLGTTSRLAKPNRKDKMITLEEYHKMIQAYYKK</sequence>
<evidence type="ECO:0000313" key="1">
    <source>
        <dbReference type="EMBL" id="RAR48063.1"/>
    </source>
</evidence>
<dbReference type="EMBL" id="QLSV01000006">
    <property type="protein sequence ID" value="RAR48063.1"/>
    <property type="molecule type" value="Genomic_DNA"/>
</dbReference>